<evidence type="ECO:0000313" key="3">
    <source>
        <dbReference type="Proteomes" id="UP000035996"/>
    </source>
</evidence>
<organism evidence="2 3">
    <name type="scientific">Guptibacillus hwajinpoensis</name>
    <dbReference type="NCBI Taxonomy" id="208199"/>
    <lineage>
        <taxon>Bacteria</taxon>
        <taxon>Bacillati</taxon>
        <taxon>Bacillota</taxon>
        <taxon>Bacilli</taxon>
        <taxon>Bacillales</taxon>
        <taxon>Guptibacillaceae</taxon>
        <taxon>Guptibacillus</taxon>
    </lineage>
</organism>
<reference evidence="2" key="1">
    <citation type="submission" date="2015-06" db="EMBL/GenBank/DDBJ databases">
        <authorList>
            <person name="Liu B."/>
            <person name="Wang J."/>
            <person name="Zhu Y."/>
            <person name="Liu G."/>
            <person name="Chen Q."/>
            <person name="Zheng C."/>
            <person name="Che J."/>
            <person name="Ge C."/>
            <person name="Shi H."/>
            <person name="Pan Z."/>
            <person name="Liu X."/>
        </authorList>
    </citation>
    <scope>NUCLEOTIDE SEQUENCE [LARGE SCALE GENOMIC DNA]</scope>
    <source>
        <strain evidence="2">DSM 16346</strain>
    </source>
</reference>
<feature type="transmembrane region" description="Helical" evidence="1">
    <location>
        <begin position="109"/>
        <end position="136"/>
    </location>
</feature>
<keyword evidence="3" id="KW-1185">Reference proteome</keyword>
<comment type="caution">
    <text evidence="2">The sequence shown here is derived from an EMBL/GenBank/DDBJ whole genome shotgun (WGS) entry which is preliminary data.</text>
</comment>
<feature type="transmembrane region" description="Helical" evidence="1">
    <location>
        <begin position="156"/>
        <end position="173"/>
    </location>
</feature>
<sequence>MNTLHHAFWSYFFFRKKKRQTVKYIVIGGIAPDIIYYVMFLYLLVERSIQKLIDPAVQLSMHYFIHGLFEHPVVDILRKLGHSIVIWAIAFIVLMMIHRGFKLTPLSGFIWGWFLHVVVDFFTHVSDAVPIFYPVYKVVIPGVVSYWNSDYFGTEFSITHGILLTSTIIYLLLERRKTKRILKENRHKEINS</sequence>
<feature type="transmembrane region" description="Helical" evidence="1">
    <location>
        <begin position="80"/>
        <end position="97"/>
    </location>
</feature>
<dbReference type="OrthoDB" id="2857442at2"/>
<evidence type="ECO:0000313" key="2">
    <source>
        <dbReference type="EMBL" id="KMM38283.1"/>
    </source>
</evidence>
<dbReference type="EMBL" id="LELK01000001">
    <property type="protein sequence ID" value="KMM38283.1"/>
    <property type="molecule type" value="Genomic_DNA"/>
</dbReference>
<accession>A0A0J6CYV3</accession>
<dbReference type="RefSeq" id="WP_048309384.1">
    <property type="nucleotide sequence ID" value="NZ_CP119526.1"/>
</dbReference>
<feature type="transmembrane region" description="Helical" evidence="1">
    <location>
        <begin position="21"/>
        <end position="45"/>
    </location>
</feature>
<proteinExistence type="predicted"/>
<keyword evidence="1" id="KW-0472">Membrane</keyword>
<keyword evidence="1" id="KW-1133">Transmembrane helix</keyword>
<dbReference type="Proteomes" id="UP000035996">
    <property type="component" value="Unassembled WGS sequence"/>
</dbReference>
<gene>
    <name evidence="2" type="ORF">AB986_02925</name>
</gene>
<name>A0A0J6CYV3_9BACL</name>
<protein>
    <submittedName>
        <fullName evidence="2">Uncharacterized protein</fullName>
    </submittedName>
</protein>
<dbReference type="AlphaFoldDB" id="A0A0J6CYV3"/>
<keyword evidence="1" id="KW-0812">Transmembrane</keyword>
<evidence type="ECO:0000256" key="1">
    <source>
        <dbReference type="SAM" id="Phobius"/>
    </source>
</evidence>